<dbReference type="KEGG" id="mdx:BTO20_09730"/>
<evidence type="ECO:0000313" key="12">
    <source>
        <dbReference type="EMBL" id="ART73230.1"/>
    </source>
</evidence>
<feature type="region of interest" description="Disordered" evidence="1">
    <location>
        <begin position="78"/>
        <end position="99"/>
    </location>
</feature>
<dbReference type="AlphaFoldDB" id="A0A1Y0BXW6"/>
<evidence type="ECO:0000313" key="16">
    <source>
        <dbReference type="EMBL" id="ART74487.1"/>
    </source>
</evidence>
<dbReference type="EMBL" id="CP020809">
    <property type="protein sequence ID" value="ART68830.1"/>
    <property type="molecule type" value="Genomic_DNA"/>
</dbReference>
<evidence type="ECO:0000313" key="2">
    <source>
        <dbReference type="EMBL" id="ART67324.1"/>
    </source>
</evidence>
<keyword evidence="13" id="KW-0614">Plasmid</keyword>
<dbReference type="Proteomes" id="UP000195331">
    <property type="component" value="Plasmid unnamed1"/>
</dbReference>
<protein>
    <submittedName>
        <fullName evidence="3">Uncharacterized protein</fullName>
    </submittedName>
</protein>
<dbReference type="EMBL" id="CP020809">
    <property type="protein sequence ID" value="ART70672.1"/>
    <property type="molecule type" value="Genomic_DNA"/>
</dbReference>
<dbReference type="EMBL" id="CP020811">
    <property type="protein sequence ID" value="ART74342.1"/>
    <property type="molecule type" value="Genomic_DNA"/>
</dbReference>
<evidence type="ECO:0000313" key="9">
    <source>
        <dbReference type="EMBL" id="ART70672.1"/>
    </source>
</evidence>
<dbReference type="KEGG" id="mdx:BTO20_00770"/>
<dbReference type="EMBL" id="CP020809">
    <property type="protein sequence ID" value="ART69084.1"/>
    <property type="molecule type" value="Genomic_DNA"/>
</dbReference>
<dbReference type="EMBL" id="CP020809">
    <property type="protein sequence ID" value="ART70689.1"/>
    <property type="molecule type" value="Genomic_DNA"/>
</dbReference>
<evidence type="ECO:0000313" key="4">
    <source>
        <dbReference type="EMBL" id="ART67817.1"/>
    </source>
</evidence>
<dbReference type="KEGG" id="mdx:BTO20_06865"/>
<evidence type="ECO:0000313" key="15">
    <source>
        <dbReference type="EMBL" id="ART74342.1"/>
    </source>
</evidence>
<evidence type="ECO:0000313" key="7">
    <source>
        <dbReference type="EMBL" id="ART69084.1"/>
    </source>
</evidence>
<evidence type="ECO:0000313" key="14">
    <source>
        <dbReference type="EMBL" id="ART74257.1"/>
    </source>
</evidence>
<evidence type="ECO:0000256" key="1">
    <source>
        <dbReference type="SAM" id="MobiDB-lite"/>
    </source>
</evidence>
<dbReference type="KEGG" id="mdx:BTO20_11250"/>
<dbReference type="EMBL" id="CP020809">
    <property type="protein sequence ID" value="ART70582.1"/>
    <property type="molecule type" value="Genomic_DNA"/>
</dbReference>
<dbReference type="KEGG" id="mdx:BTO20_37050"/>
<dbReference type="EMBL" id="CP020810">
    <property type="protein sequence ID" value="ART74228.1"/>
    <property type="molecule type" value="Genomic_DNA"/>
</dbReference>
<dbReference type="KEGG" id="mdx:BTO20_36880"/>
<evidence type="ECO:0000313" key="10">
    <source>
        <dbReference type="EMBL" id="ART70689.1"/>
    </source>
</evidence>
<dbReference type="KEGG" id="mdx:BTO20_36000"/>
<dbReference type="EMBL" id="CP020809">
    <property type="protein sequence ID" value="ART72936.1"/>
    <property type="molecule type" value="Genomic_DNA"/>
</dbReference>
<proteinExistence type="predicted"/>
<dbReference type="KEGG" id="mdx:BTO20_38480"/>
<dbReference type="EMBL" id="CP020812">
    <property type="protein sequence ID" value="ART74487.1"/>
    <property type="molecule type" value="Genomic_DNA"/>
</dbReference>
<gene>
    <name evidence="2" type="ORF">BTO20_00770</name>
    <name evidence="3" type="ORF">BTO20_03285</name>
    <name evidence="4" type="ORF">BTO20_03740</name>
    <name evidence="5" type="ORF">BTO20_06865</name>
    <name evidence="6" type="ORF">BTO20_09730</name>
    <name evidence="7" type="ORF">BTO20_11250</name>
    <name evidence="8" type="ORF">BTO20_20365</name>
    <name evidence="9" type="ORF">BTO20_20905</name>
    <name evidence="10" type="ORF">BTO20_21025</name>
    <name evidence="11" type="ORF">BTO20_34165</name>
    <name evidence="12" type="ORF">BTO20_36000</name>
    <name evidence="13" type="ORF">BTO20_36880</name>
    <name evidence="14" type="ORF">BTO20_37050</name>
    <name evidence="15" type="ORF">BTO20_37615</name>
    <name evidence="16" type="ORF">BTO20_38480</name>
</gene>
<evidence type="ECO:0000313" key="3">
    <source>
        <dbReference type="EMBL" id="ART67737.1"/>
    </source>
</evidence>
<dbReference type="EMBL" id="CP020809">
    <property type="protein sequence ID" value="ART67324.1"/>
    <property type="molecule type" value="Genomic_DNA"/>
</dbReference>
<evidence type="ECO:0000313" key="13">
    <source>
        <dbReference type="EMBL" id="ART74228.1"/>
    </source>
</evidence>
<dbReference type="EMBL" id="CP020809">
    <property type="protein sequence ID" value="ART73230.1"/>
    <property type="molecule type" value="Genomic_DNA"/>
</dbReference>
<dbReference type="KEGG" id="mdx:BTO20_20905"/>
<evidence type="ECO:0000313" key="8">
    <source>
        <dbReference type="EMBL" id="ART70582.1"/>
    </source>
</evidence>
<reference evidence="3 17" key="1">
    <citation type="submission" date="2017-04" db="EMBL/GenBank/DDBJ databases">
        <title>Whole Genome Sequence of 1,4-Dioxane Degrading Bacterium Mycobacterium dioxanotrophicus PH-06.</title>
        <authorList>
            <person name="He Y."/>
        </authorList>
    </citation>
    <scope>NUCLEOTIDE SEQUENCE [LARGE SCALE GENOMIC DNA]</scope>
    <source>
        <strain evidence="3 17">PH-06</strain>
        <plasmid evidence="13 17">unnamed1</plasmid>
        <plasmid evidence="15 17">unnamed2</plasmid>
        <plasmid evidence="16 17">unnamed3</plasmid>
    </source>
</reference>
<dbReference type="KEGG" id="mdx:BTO20_37615"/>
<dbReference type="EMBL" id="CP020809">
    <property type="protein sequence ID" value="ART67737.1"/>
    <property type="molecule type" value="Genomic_DNA"/>
</dbReference>
<evidence type="ECO:0000313" key="11">
    <source>
        <dbReference type="EMBL" id="ART72936.1"/>
    </source>
</evidence>
<geneLocation type="plasmid" evidence="13 17">
    <name>unnamed1</name>
</geneLocation>
<dbReference type="EMBL" id="CP020810">
    <property type="protein sequence ID" value="ART74257.1"/>
    <property type="molecule type" value="Genomic_DNA"/>
</dbReference>
<evidence type="ECO:0000313" key="6">
    <source>
        <dbReference type="EMBL" id="ART68830.1"/>
    </source>
</evidence>
<dbReference type="KEGG" id="mdx:BTO20_34165"/>
<dbReference type="KEGG" id="mdx:BTO20_03740"/>
<dbReference type="EMBL" id="CP020809">
    <property type="protein sequence ID" value="ART67817.1"/>
    <property type="molecule type" value="Genomic_DNA"/>
</dbReference>
<dbReference type="RefSeq" id="WP_087072533.1">
    <property type="nucleotide sequence ID" value="NZ_CP020809.1"/>
</dbReference>
<accession>A0A1Y0BXW6</accession>
<evidence type="ECO:0000313" key="5">
    <source>
        <dbReference type="EMBL" id="ART68338.1"/>
    </source>
</evidence>
<dbReference type="OrthoDB" id="4172081at2"/>
<evidence type="ECO:0000313" key="17">
    <source>
        <dbReference type="Proteomes" id="UP000195331"/>
    </source>
</evidence>
<dbReference type="Proteomes" id="UP000195331">
    <property type="component" value="Chromosome"/>
</dbReference>
<dbReference type="EMBL" id="CP020809">
    <property type="protein sequence ID" value="ART68338.1"/>
    <property type="molecule type" value="Genomic_DNA"/>
</dbReference>
<dbReference type="Proteomes" id="UP000195331">
    <property type="component" value="Plasmid unnamed2"/>
</dbReference>
<name>A0A1Y0BXW6_9MYCO</name>
<geneLocation type="plasmid" evidence="16 17">
    <name>unnamed3</name>
</geneLocation>
<dbReference type="KEGG" id="mdx:BTO20_20365"/>
<organism evidence="3 17">
    <name type="scientific">Mycobacterium dioxanotrophicus</name>
    <dbReference type="NCBI Taxonomy" id="482462"/>
    <lineage>
        <taxon>Bacteria</taxon>
        <taxon>Bacillati</taxon>
        <taxon>Actinomycetota</taxon>
        <taxon>Actinomycetes</taxon>
        <taxon>Mycobacteriales</taxon>
        <taxon>Mycobacteriaceae</taxon>
        <taxon>Mycobacterium</taxon>
    </lineage>
</organism>
<geneLocation type="plasmid" evidence="15 17">
    <name>unnamed2</name>
</geneLocation>
<dbReference type="KEGG" id="mdx:BTO20_03285"/>
<dbReference type="KEGG" id="mdx:BTO20_21025"/>
<sequence>MSAETRSCQACWTEFTATTPTKIYCSDRCRKHAWEQRKHSDTAATVTEARPPAPQPAATRSCPHCGEPITIVALLTTPEAARPSTPGDGTIVPLQRRTC</sequence>
<feature type="region of interest" description="Disordered" evidence="1">
    <location>
        <begin position="36"/>
        <end position="62"/>
    </location>
</feature>
<dbReference type="Proteomes" id="UP000195331">
    <property type="component" value="Plasmid unnamed3"/>
</dbReference>
<keyword evidence="17" id="KW-1185">Reference proteome</keyword>